<evidence type="ECO:0000256" key="5">
    <source>
        <dbReference type="ARBA" id="ARBA00023315"/>
    </source>
</evidence>
<dbReference type="Pfam" id="PF00364">
    <property type="entry name" value="Biotin_lipoyl"/>
    <property type="match status" value="1"/>
</dbReference>
<dbReference type="NCBIfam" id="TIGR01349">
    <property type="entry name" value="PDHac_trf_mito"/>
    <property type="match status" value="1"/>
</dbReference>
<dbReference type="GO" id="GO:0004742">
    <property type="term" value="F:dihydrolipoyllysine-residue acetyltransferase activity"/>
    <property type="evidence" value="ECO:0007669"/>
    <property type="project" value="UniProtKB-UniRule"/>
</dbReference>
<dbReference type="PROSITE" id="PS51826">
    <property type="entry name" value="PSBD"/>
    <property type="match status" value="1"/>
</dbReference>
<accession>A0A4V0Z1P0</accession>
<protein>
    <recommendedName>
        <fullName evidence="8">Acetyltransferase component of pyruvate dehydrogenase complex</fullName>
        <ecNumber evidence="8">2.3.1.12</ecNumber>
    </recommendedName>
</protein>
<evidence type="ECO:0000259" key="10">
    <source>
        <dbReference type="PROSITE" id="PS50968"/>
    </source>
</evidence>
<dbReference type="RefSeq" id="WP_130110210.1">
    <property type="nucleotide sequence ID" value="NZ_CP035806.1"/>
</dbReference>
<dbReference type="SUPFAM" id="SSF47005">
    <property type="entry name" value="Peripheral subunit-binding domain of 2-oxo acid dehydrogenase complex"/>
    <property type="match status" value="1"/>
</dbReference>
<dbReference type="Gene3D" id="2.40.50.100">
    <property type="match status" value="1"/>
</dbReference>
<dbReference type="InterPro" id="IPR001078">
    <property type="entry name" value="2-oxoacid_DH_actylTfrase"/>
</dbReference>
<comment type="catalytic activity">
    <reaction evidence="7 8">
        <text>N(6)-[(R)-dihydrolipoyl]-L-lysyl-[protein] + acetyl-CoA = N(6)-[(R)-S(8)-acetyldihydrolipoyl]-L-lysyl-[protein] + CoA</text>
        <dbReference type="Rhea" id="RHEA:17017"/>
        <dbReference type="Rhea" id="RHEA-COMP:10475"/>
        <dbReference type="Rhea" id="RHEA-COMP:10478"/>
        <dbReference type="ChEBI" id="CHEBI:57287"/>
        <dbReference type="ChEBI" id="CHEBI:57288"/>
        <dbReference type="ChEBI" id="CHEBI:83100"/>
        <dbReference type="ChEBI" id="CHEBI:83111"/>
        <dbReference type="EC" id="2.3.1.12"/>
    </reaction>
</comment>
<evidence type="ECO:0000313" key="12">
    <source>
        <dbReference type="EMBL" id="QBE49079.1"/>
    </source>
</evidence>
<dbReference type="SUPFAM" id="SSF52777">
    <property type="entry name" value="CoA-dependent acyltransferases"/>
    <property type="match status" value="1"/>
</dbReference>
<dbReference type="PANTHER" id="PTHR23151:SF90">
    <property type="entry name" value="DIHYDROLIPOYLLYSINE-RESIDUE ACETYLTRANSFERASE COMPONENT OF PYRUVATE DEHYDROGENASE COMPLEX, MITOCHONDRIAL-RELATED"/>
    <property type="match status" value="1"/>
</dbReference>
<keyword evidence="5 8" id="KW-0012">Acyltransferase</keyword>
<evidence type="ECO:0000256" key="1">
    <source>
        <dbReference type="ARBA" id="ARBA00007317"/>
    </source>
</evidence>
<dbReference type="GO" id="GO:0006086">
    <property type="term" value="P:pyruvate decarboxylation to acetyl-CoA"/>
    <property type="evidence" value="ECO:0007669"/>
    <property type="project" value="InterPro"/>
</dbReference>
<feature type="compositionally biased region" description="Low complexity" evidence="9">
    <location>
        <begin position="193"/>
        <end position="208"/>
    </location>
</feature>
<comment type="similarity">
    <text evidence="1 8">Belongs to the 2-oxoacid dehydrogenase family.</text>
</comment>
<reference evidence="12 13" key="1">
    <citation type="submission" date="2019-02" db="EMBL/GenBank/DDBJ databases">
        <authorList>
            <person name="Sun L."/>
            <person name="Pan D."/>
            <person name="Wu X."/>
        </authorList>
    </citation>
    <scope>NUCLEOTIDE SEQUENCE [LARGE SCALE GENOMIC DNA]</scope>
    <source>
        <strain evidence="12 13">JW-1</strain>
    </source>
</reference>
<comment type="function">
    <text evidence="6">The pyruvate dehydrogenase complex catalyzes the overall conversion of pyruvate to acetyl-CoA and CO(2). It contains multiple copies of three enzymatic components: pyruvate dehydrogenase (E1), dihydrolipoamide acetyltransferase (E2) and lipoamide dehydrogenase (E3).</text>
</comment>
<evidence type="ECO:0000256" key="7">
    <source>
        <dbReference type="ARBA" id="ARBA00048370"/>
    </source>
</evidence>
<feature type="region of interest" description="Disordered" evidence="9">
    <location>
        <begin position="193"/>
        <end position="228"/>
    </location>
</feature>
<comment type="cofactor">
    <cofactor evidence="8">
        <name>(R)-lipoate</name>
        <dbReference type="ChEBI" id="CHEBI:83088"/>
    </cofactor>
    <text evidence="8">Binds 1 lipoyl cofactor covalently.</text>
</comment>
<dbReference type="Proteomes" id="UP000289260">
    <property type="component" value="Chromosome"/>
</dbReference>
<feature type="region of interest" description="Disordered" evidence="9">
    <location>
        <begin position="87"/>
        <end position="147"/>
    </location>
</feature>
<evidence type="ECO:0000256" key="4">
    <source>
        <dbReference type="ARBA" id="ARBA00022823"/>
    </source>
</evidence>
<name>A0A4V0Z1P0_9MICO</name>
<dbReference type="Pfam" id="PF00198">
    <property type="entry name" value="2-oxoacid_dh"/>
    <property type="match status" value="1"/>
</dbReference>
<dbReference type="CDD" id="cd06849">
    <property type="entry name" value="lipoyl_domain"/>
    <property type="match status" value="1"/>
</dbReference>
<evidence type="ECO:0000256" key="2">
    <source>
        <dbReference type="ARBA" id="ARBA00011484"/>
    </source>
</evidence>
<dbReference type="InterPro" id="IPR006257">
    <property type="entry name" value="LAT1"/>
</dbReference>
<proteinExistence type="inferred from homology"/>
<keyword evidence="4 8" id="KW-0450">Lipoyl</keyword>
<evidence type="ECO:0000256" key="9">
    <source>
        <dbReference type="SAM" id="MobiDB-lite"/>
    </source>
</evidence>
<dbReference type="InterPro" id="IPR004167">
    <property type="entry name" value="PSBD"/>
</dbReference>
<dbReference type="FunFam" id="3.30.559.10:FF:000003">
    <property type="entry name" value="Acetyltransferase component of pyruvate dehydrogenase complex"/>
    <property type="match status" value="1"/>
</dbReference>
<organism evidence="12 13">
    <name type="scientific">Leucobacter triazinivorans</name>
    <dbReference type="NCBI Taxonomy" id="1784719"/>
    <lineage>
        <taxon>Bacteria</taxon>
        <taxon>Bacillati</taxon>
        <taxon>Actinomycetota</taxon>
        <taxon>Actinomycetes</taxon>
        <taxon>Micrococcales</taxon>
        <taxon>Microbacteriaceae</taxon>
        <taxon>Leucobacter</taxon>
    </lineage>
</organism>
<dbReference type="Gene3D" id="3.30.559.10">
    <property type="entry name" value="Chloramphenicol acetyltransferase-like domain"/>
    <property type="match status" value="1"/>
</dbReference>
<dbReference type="PROSITE" id="PS50968">
    <property type="entry name" value="BIOTINYL_LIPOYL"/>
    <property type="match status" value="1"/>
</dbReference>
<evidence type="ECO:0000259" key="11">
    <source>
        <dbReference type="PROSITE" id="PS51826"/>
    </source>
</evidence>
<evidence type="ECO:0000256" key="6">
    <source>
        <dbReference type="ARBA" id="ARBA00025211"/>
    </source>
</evidence>
<dbReference type="AlphaFoldDB" id="A0A4V0Z1P0"/>
<dbReference type="InterPro" id="IPR023213">
    <property type="entry name" value="CAT-like_dom_sf"/>
</dbReference>
<dbReference type="EMBL" id="CP035806">
    <property type="protein sequence ID" value="QBE49079.1"/>
    <property type="molecule type" value="Genomic_DNA"/>
</dbReference>
<dbReference type="KEGG" id="ltr:EVS81_09675"/>
<dbReference type="SUPFAM" id="SSF51230">
    <property type="entry name" value="Single hybrid motif"/>
    <property type="match status" value="1"/>
</dbReference>
<keyword evidence="12" id="KW-0670">Pyruvate</keyword>
<gene>
    <name evidence="12" type="ORF">EVS81_09675</name>
</gene>
<dbReference type="Pfam" id="PF02817">
    <property type="entry name" value="E3_binding"/>
    <property type="match status" value="1"/>
</dbReference>
<dbReference type="EC" id="2.3.1.12" evidence="8"/>
<evidence type="ECO:0000256" key="3">
    <source>
        <dbReference type="ARBA" id="ARBA00022679"/>
    </source>
</evidence>
<evidence type="ECO:0000313" key="13">
    <source>
        <dbReference type="Proteomes" id="UP000289260"/>
    </source>
</evidence>
<evidence type="ECO:0000256" key="8">
    <source>
        <dbReference type="RuleBase" id="RU361137"/>
    </source>
</evidence>
<keyword evidence="3 8" id="KW-0808">Transferase</keyword>
<feature type="domain" description="Lipoyl-binding" evidence="10">
    <location>
        <begin position="2"/>
        <end position="77"/>
    </location>
</feature>
<dbReference type="Gene3D" id="4.10.320.10">
    <property type="entry name" value="E3-binding domain"/>
    <property type="match status" value="1"/>
</dbReference>
<dbReference type="InterPro" id="IPR000089">
    <property type="entry name" value="Biotin_lipoyl"/>
</dbReference>
<comment type="subunit">
    <text evidence="2">Forms a 24-polypeptide structural core with octahedral symmetry.</text>
</comment>
<dbReference type="InterPro" id="IPR011053">
    <property type="entry name" value="Single_hybrid_motif"/>
</dbReference>
<dbReference type="InterPro" id="IPR045257">
    <property type="entry name" value="E2/Pdx1"/>
</dbReference>
<dbReference type="PANTHER" id="PTHR23151">
    <property type="entry name" value="DIHYDROLIPOAMIDE ACETYL/SUCCINYL-TRANSFERASE-RELATED"/>
    <property type="match status" value="1"/>
</dbReference>
<dbReference type="InterPro" id="IPR036625">
    <property type="entry name" value="E3-bd_dom_sf"/>
</dbReference>
<dbReference type="GO" id="GO:0045254">
    <property type="term" value="C:pyruvate dehydrogenase complex"/>
    <property type="evidence" value="ECO:0007669"/>
    <property type="project" value="UniProtKB-UniRule"/>
</dbReference>
<dbReference type="OrthoDB" id="9805770at2"/>
<sequence>MASIVRMPELVTGSAEAAIAAWLVAVGDEISAGQPIVEIETEKATVEYEAEASGVLAGTLLEAGTSVEVGTPIAVLATGGQSAEEALAEAGAASGGDPGADEPGSAQPDPEPAPNSEPASPESDERAATADPETPTASGERRFASPLVRKLVRERGLDLSGVQGTGPNGRIVRRDLDGLAAVPVPAPAAAAAASSESADAAPDVPSAPKTVPSSAPEPASGYTDVPHTGMRRAIARRLTESKSTVPHFYLVADCRMDALLELRAQVNALEATRVSVNDFVVKAVAAALQDVPGANAIWTDDATRRFDSVDISVAVSVPDGLFTPVVRGVEKLSLGALSREIRDYAERARAGRLKQHELEGGSFSVSNLGMYGTSEFSAILNPPQAGILAVGAAEKRPVVQDDGALGVATIMTVTLSADHRVLDGALAAEWLAAFTKRIESPMSLLV</sequence>
<keyword evidence="13" id="KW-1185">Reference proteome</keyword>
<feature type="domain" description="Peripheral subunit-binding (PSBD)" evidence="11">
    <location>
        <begin position="143"/>
        <end position="180"/>
    </location>
</feature>